<feature type="compositionally biased region" description="Pro residues" evidence="5">
    <location>
        <begin position="52"/>
        <end position="63"/>
    </location>
</feature>
<feature type="compositionally biased region" description="Low complexity" evidence="5">
    <location>
        <begin position="37"/>
        <end position="51"/>
    </location>
</feature>
<evidence type="ECO:0000256" key="5">
    <source>
        <dbReference type="SAM" id="MobiDB-lite"/>
    </source>
</evidence>
<gene>
    <name evidence="8" type="ORF">MFLAVUS_004272</name>
</gene>
<keyword evidence="7" id="KW-0732">Signal</keyword>
<feature type="transmembrane region" description="Helical" evidence="6">
    <location>
        <begin position="138"/>
        <end position="160"/>
    </location>
</feature>
<evidence type="ECO:0000313" key="8">
    <source>
        <dbReference type="EMBL" id="GAA5810844.1"/>
    </source>
</evidence>
<dbReference type="InterPro" id="IPR051694">
    <property type="entry name" value="Immunoregulatory_rcpt-like"/>
</dbReference>
<comment type="subcellular location">
    <subcellularLocation>
        <location evidence="1">Membrane</location>
        <topology evidence="1">Single-pass membrane protein</topology>
    </subcellularLocation>
</comment>
<accession>A0ABP9YVI4</accession>
<evidence type="ECO:0000256" key="4">
    <source>
        <dbReference type="ARBA" id="ARBA00023136"/>
    </source>
</evidence>
<evidence type="ECO:0000256" key="3">
    <source>
        <dbReference type="ARBA" id="ARBA00022989"/>
    </source>
</evidence>
<comment type="caution">
    <text evidence="8">The sequence shown here is derived from an EMBL/GenBank/DDBJ whole genome shotgun (WGS) entry which is preliminary data.</text>
</comment>
<organism evidence="8 9">
    <name type="scientific">Mucor flavus</name>
    <dbReference type="NCBI Taxonomy" id="439312"/>
    <lineage>
        <taxon>Eukaryota</taxon>
        <taxon>Fungi</taxon>
        <taxon>Fungi incertae sedis</taxon>
        <taxon>Mucoromycota</taxon>
        <taxon>Mucoromycotina</taxon>
        <taxon>Mucoromycetes</taxon>
        <taxon>Mucorales</taxon>
        <taxon>Mucorineae</taxon>
        <taxon>Mucoraceae</taxon>
        <taxon>Mucor</taxon>
    </lineage>
</organism>
<evidence type="ECO:0000256" key="7">
    <source>
        <dbReference type="SAM" id="SignalP"/>
    </source>
</evidence>
<keyword evidence="4 6" id="KW-0472">Membrane</keyword>
<evidence type="ECO:0000256" key="1">
    <source>
        <dbReference type="ARBA" id="ARBA00004167"/>
    </source>
</evidence>
<dbReference type="Proteomes" id="UP001473302">
    <property type="component" value="Unassembled WGS sequence"/>
</dbReference>
<dbReference type="PANTHER" id="PTHR15549">
    <property type="entry name" value="PAIRED IMMUNOGLOBULIN-LIKE TYPE 2 RECEPTOR"/>
    <property type="match status" value="1"/>
</dbReference>
<reference evidence="8 9" key="1">
    <citation type="submission" date="2024-04" db="EMBL/GenBank/DDBJ databases">
        <title>genome sequences of Mucor flavus KT1a and Helicostylum pulchrum KT1b strains isolated from the surface of a dry-aged beef.</title>
        <authorList>
            <person name="Toyotome T."/>
            <person name="Hosono M."/>
            <person name="Torimaru M."/>
            <person name="Fukuda K."/>
            <person name="Mikami N."/>
        </authorList>
    </citation>
    <scope>NUCLEOTIDE SEQUENCE [LARGE SCALE GENOMIC DNA]</scope>
    <source>
        <strain evidence="8 9">KT1a</strain>
    </source>
</reference>
<feature type="compositionally biased region" description="Pro residues" evidence="5">
    <location>
        <begin position="72"/>
        <end position="89"/>
    </location>
</feature>
<feature type="chain" id="PRO_5045322184" description="Mid2 domain-containing protein" evidence="7">
    <location>
        <begin position="27"/>
        <end position="335"/>
    </location>
</feature>
<feature type="compositionally biased region" description="Low complexity" evidence="5">
    <location>
        <begin position="90"/>
        <end position="127"/>
    </location>
</feature>
<feature type="region of interest" description="Disordered" evidence="5">
    <location>
        <begin position="31"/>
        <end position="133"/>
    </location>
</feature>
<keyword evidence="9" id="KW-1185">Reference proteome</keyword>
<feature type="compositionally biased region" description="Polar residues" evidence="5">
    <location>
        <begin position="325"/>
        <end position="335"/>
    </location>
</feature>
<evidence type="ECO:0000256" key="2">
    <source>
        <dbReference type="ARBA" id="ARBA00022692"/>
    </source>
</evidence>
<proteinExistence type="predicted"/>
<feature type="region of interest" description="Disordered" evidence="5">
    <location>
        <begin position="201"/>
        <end position="232"/>
    </location>
</feature>
<protein>
    <recommendedName>
        <fullName evidence="10">Mid2 domain-containing protein</fullName>
    </recommendedName>
</protein>
<evidence type="ECO:0000313" key="9">
    <source>
        <dbReference type="Proteomes" id="UP001473302"/>
    </source>
</evidence>
<evidence type="ECO:0000256" key="6">
    <source>
        <dbReference type="SAM" id="Phobius"/>
    </source>
</evidence>
<name>A0ABP9YVI4_9FUNG</name>
<keyword evidence="3 6" id="KW-1133">Transmembrane helix</keyword>
<feature type="signal peptide" evidence="7">
    <location>
        <begin position="1"/>
        <end position="26"/>
    </location>
</feature>
<keyword evidence="2 6" id="KW-0812">Transmembrane</keyword>
<sequence length="335" mass="36254">MRISISTKWLIITVVVLLQLLLTVQGQVVDPTVSVDPKPTVSPKPITTTTIPPVPSVSDPPPSKSLSTLKPSVPPSSSAPPSLIVPPPASATVPPVVQPTSSEQLSSTSSTTTSSSTTNSATATPTEGVKDEKSDTPLIVGCVVGGVVGIALIGGVLACVNRRGGCTKKRDNKKSDFEDYGLGDFPHHRTPVIAAPVLPSKPISPTLPRLNDQGNYYNEDPNYGHYGYQDNNMDYGMQPQQGYYYAQQQQQPQHQQQQEYYDDSGYYYDSNTSATAYSSVAPMQPQHQSQHQPQLQQSYMMNNAPTQHSMTSQDVYKPDEVGSPVRTNNNVVHSR</sequence>
<dbReference type="EMBL" id="BAABUK010000008">
    <property type="protein sequence ID" value="GAA5810844.1"/>
    <property type="molecule type" value="Genomic_DNA"/>
</dbReference>
<feature type="region of interest" description="Disordered" evidence="5">
    <location>
        <begin position="307"/>
        <end position="335"/>
    </location>
</feature>
<evidence type="ECO:0008006" key="10">
    <source>
        <dbReference type="Google" id="ProtNLM"/>
    </source>
</evidence>